<dbReference type="eggNOG" id="COG0641">
    <property type="taxonomic scope" value="Bacteria"/>
</dbReference>
<evidence type="ECO:0000313" key="9">
    <source>
        <dbReference type="Proteomes" id="UP000002772"/>
    </source>
</evidence>
<dbReference type="SFLD" id="SFLDG01384">
    <property type="entry name" value="thioether_bond_formation_requi"/>
    <property type="match status" value="1"/>
</dbReference>
<proteinExistence type="predicted"/>
<evidence type="ECO:0000256" key="1">
    <source>
        <dbReference type="ARBA" id="ARBA00001966"/>
    </source>
</evidence>
<keyword evidence="6" id="KW-0411">Iron-sulfur</keyword>
<accession>F8N9U9</accession>
<dbReference type="HOGENOM" id="CLU_009273_3_1_10"/>
<dbReference type="InterPro" id="IPR023867">
    <property type="entry name" value="Sulphatase_maturase_rSAM"/>
</dbReference>
<feature type="domain" description="Radical SAM core" evidence="7">
    <location>
        <begin position="87"/>
        <end position="318"/>
    </location>
</feature>
<dbReference type="SFLD" id="SFLDG01386">
    <property type="entry name" value="main_SPASM_domain-containing"/>
    <property type="match status" value="1"/>
</dbReference>
<name>F8N9U9_9BACT</name>
<evidence type="ECO:0000256" key="3">
    <source>
        <dbReference type="ARBA" id="ARBA00022691"/>
    </source>
</evidence>
<dbReference type="Pfam" id="PF04055">
    <property type="entry name" value="Radical_SAM"/>
    <property type="match status" value="1"/>
</dbReference>
<organism evidence="8 9">
    <name type="scientific">Hallella multisaccharivorax DSM 17128</name>
    <dbReference type="NCBI Taxonomy" id="688246"/>
    <lineage>
        <taxon>Bacteria</taxon>
        <taxon>Pseudomonadati</taxon>
        <taxon>Bacteroidota</taxon>
        <taxon>Bacteroidia</taxon>
        <taxon>Bacteroidales</taxon>
        <taxon>Prevotellaceae</taxon>
        <taxon>Hallella</taxon>
    </lineage>
</organism>
<dbReference type="GO" id="GO:0046872">
    <property type="term" value="F:metal ion binding"/>
    <property type="evidence" value="ECO:0007669"/>
    <property type="project" value="UniProtKB-KW"/>
</dbReference>
<dbReference type="InterPro" id="IPR023885">
    <property type="entry name" value="4Fe4S-binding_SPASM_dom"/>
</dbReference>
<evidence type="ECO:0000256" key="6">
    <source>
        <dbReference type="ARBA" id="ARBA00023014"/>
    </source>
</evidence>
<evidence type="ECO:0000259" key="7">
    <source>
        <dbReference type="PROSITE" id="PS51918"/>
    </source>
</evidence>
<dbReference type="Gene3D" id="3.20.20.70">
    <property type="entry name" value="Aldolase class I"/>
    <property type="match status" value="1"/>
</dbReference>
<dbReference type="PROSITE" id="PS51918">
    <property type="entry name" value="RADICAL_SAM"/>
    <property type="match status" value="1"/>
</dbReference>
<sequence length="435" mass="50244">MKWSNFNVLFYSEKLGYCLFNSRMMSFTKLNKQTYDLFTCLQDSPELAESKLCKSDYQNLVKKKILVNNTDDQKYIDMLKYRKMAQSYLHDTLGLIVCPTLACNFACPYCYEHNLPNHIMSEEVQEQLIDFINRQDGYKRFSLNWHGGEPLVAFDTIRQMYERISKNVKLPLVRSSMVSNGYLLTENICKFLSDVNLDYLQITIDGAKETHNKTRVLKNGKSSFEKIIENIDMATEIMPNCCIGIRTNIGKNNRDEYIQLYNELSERWKGKNCYIYHTYILDNGLDTCAEKRSSLELTTDEKNDFEVLLANSGIKPKKSLYPCLNKSSYTCTDQSAYVVDPQGALYKCWADVGKSDRKIGSLRKGISNFEITSQFLISTDKFADEKCLHCSYLPVCDGGCNLYRVGYIEKGTPYDVCQLNDKGLVKYLETYFETL</sequence>
<dbReference type="GO" id="GO:0016491">
    <property type="term" value="F:oxidoreductase activity"/>
    <property type="evidence" value="ECO:0007669"/>
    <property type="project" value="InterPro"/>
</dbReference>
<dbReference type="AlphaFoldDB" id="F8N9U9"/>
<dbReference type="NCBIfam" id="TIGR04085">
    <property type="entry name" value="rSAM_more_4Fe4S"/>
    <property type="match status" value="1"/>
</dbReference>
<dbReference type="InterPro" id="IPR013785">
    <property type="entry name" value="Aldolase_TIM"/>
</dbReference>
<protein>
    <submittedName>
        <fullName evidence="8">Radical SAM domain protein</fullName>
    </submittedName>
</protein>
<evidence type="ECO:0000313" key="8">
    <source>
        <dbReference type="EMBL" id="EGN57766.1"/>
    </source>
</evidence>
<reference evidence="9" key="1">
    <citation type="journal article" date="2011" name="Stand. Genomic Sci.">
        <title>Non-contiguous finished genome sequence of the opportunistic oral pathogen Prevotella multisaccharivorax type strain (PPPA20).</title>
        <authorList>
            <person name="Pati A."/>
            <person name="Gronow S."/>
            <person name="Lu M."/>
            <person name="Lapidus A."/>
            <person name="Nolan M."/>
            <person name="Lucas S."/>
            <person name="Hammon N."/>
            <person name="Deshpande S."/>
            <person name="Cheng J.F."/>
            <person name="Tapia R."/>
            <person name="Han C."/>
            <person name="Goodwin L."/>
            <person name="Pitluck S."/>
            <person name="Liolios K."/>
            <person name="Pagani I."/>
            <person name="Mavromatis K."/>
            <person name="Mikhailova N."/>
            <person name="Huntemann M."/>
            <person name="Chen A."/>
            <person name="Palaniappan K."/>
            <person name="Land M."/>
            <person name="Hauser L."/>
            <person name="Detter J.C."/>
            <person name="Brambilla E.M."/>
            <person name="Rohde M."/>
            <person name="Goker M."/>
            <person name="Woyke T."/>
            <person name="Bristow J."/>
            <person name="Eisen J.A."/>
            <person name="Markowitz V."/>
            <person name="Hugenholtz P."/>
            <person name="Kyrpides N.C."/>
            <person name="Klenk H.P."/>
            <person name="Ivanova N."/>
        </authorList>
    </citation>
    <scope>NUCLEOTIDE SEQUENCE [LARGE SCALE GENOMIC DNA]</scope>
    <source>
        <strain evidence="9">DSM 17128</strain>
    </source>
</reference>
<dbReference type="GO" id="GO:0051539">
    <property type="term" value="F:4 iron, 4 sulfur cluster binding"/>
    <property type="evidence" value="ECO:0007669"/>
    <property type="project" value="UniProtKB-KW"/>
</dbReference>
<dbReference type="STRING" id="688246.Premu_2389"/>
<dbReference type="SUPFAM" id="SSF102114">
    <property type="entry name" value="Radical SAM enzymes"/>
    <property type="match status" value="1"/>
</dbReference>
<dbReference type="CDD" id="cd01335">
    <property type="entry name" value="Radical_SAM"/>
    <property type="match status" value="1"/>
</dbReference>
<dbReference type="SFLD" id="SFLDG01067">
    <property type="entry name" value="SPASM/twitch_domain_containing"/>
    <property type="match status" value="1"/>
</dbReference>
<keyword evidence="2" id="KW-0004">4Fe-4S</keyword>
<evidence type="ECO:0000256" key="2">
    <source>
        <dbReference type="ARBA" id="ARBA00022485"/>
    </source>
</evidence>
<dbReference type="InterPro" id="IPR058240">
    <property type="entry name" value="rSAM_sf"/>
</dbReference>
<evidence type="ECO:0000256" key="5">
    <source>
        <dbReference type="ARBA" id="ARBA00023004"/>
    </source>
</evidence>
<dbReference type="InterPro" id="IPR007197">
    <property type="entry name" value="rSAM"/>
</dbReference>
<dbReference type="UniPathway" id="UPA00782"/>
<keyword evidence="3" id="KW-0949">S-adenosyl-L-methionine</keyword>
<gene>
    <name evidence="8" type="ORF">Premu_2389</name>
</gene>
<keyword evidence="9" id="KW-1185">Reference proteome</keyword>
<dbReference type="SFLD" id="SFLDS00029">
    <property type="entry name" value="Radical_SAM"/>
    <property type="match status" value="1"/>
</dbReference>
<keyword evidence="5" id="KW-0408">Iron</keyword>
<dbReference type="RefSeq" id="WP_007575549.1">
    <property type="nucleotide sequence ID" value="NZ_BPTS01000002.1"/>
</dbReference>
<dbReference type="PANTHER" id="PTHR43787:SF3">
    <property type="entry name" value="ARYLSULFATASE REGULATORY PROTEIN"/>
    <property type="match status" value="1"/>
</dbReference>
<evidence type="ECO:0000256" key="4">
    <source>
        <dbReference type="ARBA" id="ARBA00022723"/>
    </source>
</evidence>
<comment type="cofactor">
    <cofactor evidence="1">
        <name>[4Fe-4S] cluster</name>
        <dbReference type="ChEBI" id="CHEBI:49883"/>
    </cofactor>
</comment>
<dbReference type="PANTHER" id="PTHR43787">
    <property type="entry name" value="FEMO COFACTOR BIOSYNTHESIS PROTEIN NIFB-RELATED"/>
    <property type="match status" value="1"/>
</dbReference>
<dbReference type="OrthoDB" id="9808591at2"/>
<dbReference type="Proteomes" id="UP000002772">
    <property type="component" value="Unassembled WGS sequence"/>
</dbReference>
<keyword evidence="4" id="KW-0479">Metal-binding</keyword>
<dbReference type="EMBL" id="GL945017">
    <property type="protein sequence ID" value="EGN57766.1"/>
    <property type="molecule type" value="Genomic_DNA"/>
</dbReference>